<dbReference type="Proteomes" id="UP000813463">
    <property type="component" value="Chromosome 4"/>
</dbReference>
<evidence type="ECO:0000313" key="4">
    <source>
        <dbReference type="RefSeq" id="XP_021856925.2"/>
    </source>
</evidence>
<evidence type="ECO:0000259" key="2">
    <source>
        <dbReference type="PROSITE" id="PS51144"/>
    </source>
</evidence>
<dbReference type="CDD" id="cd03124">
    <property type="entry name" value="alpha_CA_prokaryotic_like"/>
    <property type="match status" value="1"/>
</dbReference>
<dbReference type="InterPro" id="IPR036398">
    <property type="entry name" value="CA_dom_sf"/>
</dbReference>
<dbReference type="GeneID" id="110796201"/>
<dbReference type="InterPro" id="IPR023561">
    <property type="entry name" value="Carbonic_anhydrase_a-class"/>
</dbReference>
<dbReference type="Pfam" id="PF00194">
    <property type="entry name" value="Carb_anhydrase"/>
    <property type="match status" value="1"/>
</dbReference>
<reference evidence="3" key="1">
    <citation type="journal article" date="2021" name="Nat. Commun.">
        <title>Genomic analyses provide insights into spinach domestication and the genetic basis of agronomic traits.</title>
        <authorList>
            <person name="Cai X."/>
            <person name="Sun X."/>
            <person name="Xu C."/>
            <person name="Sun H."/>
            <person name="Wang X."/>
            <person name="Ge C."/>
            <person name="Zhang Z."/>
            <person name="Wang Q."/>
            <person name="Fei Z."/>
            <person name="Jiao C."/>
            <person name="Wang Q."/>
        </authorList>
    </citation>
    <scope>NUCLEOTIDE SEQUENCE [LARGE SCALE GENOMIC DNA]</scope>
    <source>
        <strain evidence="3">cv. Varoflay</strain>
    </source>
</reference>
<evidence type="ECO:0000256" key="1">
    <source>
        <dbReference type="SAM" id="SignalP"/>
    </source>
</evidence>
<dbReference type="PANTHER" id="PTHR18952">
    <property type="entry name" value="CARBONIC ANHYDRASE"/>
    <property type="match status" value="1"/>
</dbReference>
<protein>
    <submittedName>
        <fullName evidence="4">Alpha carbonic anhydrase 1, chloroplastic-like</fullName>
    </submittedName>
</protein>
<dbReference type="GO" id="GO:0006730">
    <property type="term" value="P:one-carbon metabolic process"/>
    <property type="evidence" value="ECO:0007669"/>
    <property type="project" value="TreeGrafter"/>
</dbReference>
<dbReference type="RefSeq" id="XP_021856925.2">
    <property type="nucleotide sequence ID" value="XM_022001233.2"/>
</dbReference>
<dbReference type="PANTHER" id="PTHR18952:SF236">
    <property type="entry name" value="ALPHA CARBONIC ANHYDRASE 1, CHLOROPLASTIC"/>
    <property type="match status" value="1"/>
</dbReference>
<keyword evidence="3" id="KW-1185">Reference proteome</keyword>
<dbReference type="InterPro" id="IPR001148">
    <property type="entry name" value="CA_dom"/>
</dbReference>
<organism evidence="3 4">
    <name type="scientific">Spinacia oleracea</name>
    <name type="common">Spinach</name>
    <dbReference type="NCBI Taxonomy" id="3562"/>
    <lineage>
        <taxon>Eukaryota</taxon>
        <taxon>Viridiplantae</taxon>
        <taxon>Streptophyta</taxon>
        <taxon>Embryophyta</taxon>
        <taxon>Tracheophyta</taxon>
        <taxon>Spermatophyta</taxon>
        <taxon>Magnoliopsida</taxon>
        <taxon>eudicotyledons</taxon>
        <taxon>Gunneridae</taxon>
        <taxon>Pentapetalae</taxon>
        <taxon>Caryophyllales</taxon>
        <taxon>Chenopodiaceae</taxon>
        <taxon>Chenopodioideae</taxon>
        <taxon>Anserineae</taxon>
        <taxon>Spinacia</taxon>
    </lineage>
</organism>
<gene>
    <name evidence="4" type="primary">LOC110796201</name>
</gene>
<dbReference type="AlphaFoldDB" id="A0A9R0IYT7"/>
<dbReference type="SMART" id="SM01057">
    <property type="entry name" value="Carb_anhydrase"/>
    <property type="match status" value="1"/>
</dbReference>
<dbReference type="PROSITE" id="PS51144">
    <property type="entry name" value="ALPHA_CA_2"/>
    <property type="match status" value="1"/>
</dbReference>
<dbReference type="Gene3D" id="3.10.200.10">
    <property type="entry name" value="Alpha carbonic anhydrase"/>
    <property type="match status" value="1"/>
</dbReference>
<dbReference type="InterPro" id="IPR041891">
    <property type="entry name" value="Alpha_CA_prokaryot-like"/>
</dbReference>
<proteinExistence type="predicted"/>
<sequence>MAFNSILAFFIGASLLVIGAFASGPASVCSAGKSQSPVDINTYLSPINKTLEPLDRQYSSLDVQKATLVCDGKHLEISLNGNGGLKIYGKPYNLRQLLFHTPSEHRLNSVPYAAEVQQVHEAPDGSRAVVAILFKYGPPSPFIDMLMPQLEQLAKKPCPGNEQRIDIPKFDLSFLRKWPRDYYRYLGSNTSPPCTENVIWNVLSEAKTISAAQVTALSAPLCQENKNNARPVQPLNGRKVQVYDEV</sequence>
<keyword evidence="1" id="KW-0732">Signal</keyword>
<feature type="domain" description="Alpha-carbonic anhydrase" evidence="2">
    <location>
        <begin position="17"/>
        <end position="244"/>
    </location>
</feature>
<dbReference type="GO" id="GO:0004089">
    <property type="term" value="F:carbonate dehydratase activity"/>
    <property type="evidence" value="ECO:0000318"/>
    <property type="project" value="GO_Central"/>
</dbReference>
<name>A0A9R0IYT7_SPIOL</name>
<reference evidence="4" key="2">
    <citation type="submission" date="2025-08" db="UniProtKB">
        <authorList>
            <consortium name="RefSeq"/>
        </authorList>
    </citation>
    <scope>IDENTIFICATION</scope>
    <source>
        <tissue evidence="4">Leaf</tissue>
    </source>
</reference>
<evidence type="ECO:0000313" key="3">
    <source>
        <dbReference type="Proteomes" id="UP000813463"/>
    </source>
</evidence>
<dbReference type="GO" id="GO:0008270">
    <property type="term" value="F:zinc ion binding"/>
    <property type="evidence" value="ECO:0007669"/>
    <property type="project" value="InterPro"/>
</dbReference>
<dbReference type="SUPFAM" id="SSF51069">
    <property type="entry name" value="Carbonic anhydrase"/>
    <property type="match status" value="1"/>
</dbReference>
<feature type="signal peptide" evidence="1">
    <location>
        <begin position="1"/>
        <end position="22"/>
    </location>
</feature>
<feature type="chain" id="PRO_5045671176" evidence="1">
    <location>
        <begin position="23"/>
        <end position="246"/>
    </location>
</feature>
<accession>A0A9R0IYT7</accession>
<dbReference type="KEGG" id="soe:110796201"/>